<evidence type="ECO:0000313" key="7">
    <source>
        <dbReference type="Proteomes" id="UP000887013"/>
    </source>
</evidence>
<keyword evidence="2" id="KW-0732">Signal</keyword>
<dbReference type="Gene3D" id="4.10.410.10">
    <property type="entry name" value="Pancreatic trypsin inhibitor Kunitz domain"/>
    <property type="match status" value="1"/>
</dbReference>
<dbReference type="AlphaFoldDB" id="A0A8X6T4Z1"/>
<dbReference type="InterPro" id="IPR036880">
    <property type="entry name" value="Kunitz_BPTI_sf"/>
</dbReference>
<sequence>MLQSKIGKSPLDEIHVRKSIPGEGLIECLCAALLARTIGHHYENQTCSVGALGTLYDITADKIPVMAVLRVLYSIPPGCYCPSLQGDGYLLIISEESVPLTNPLSLKLTGGMHIYPADRGRTSFPPCFFKDPIQPRSKVSKNIIELESVDKELRDVLPELSNTTCPTIDHTCPKCGGMSDEKLEELICSAEEVLMVSRNETSVITSRKPLRIGKTTFTQHFKRKHYSLEIDIGQKGNCTRSIPRFYYDAEDEMCNEFSYSGCHGNANNFQSYEQCEDNCLYEDFCMQGNLNIEKIIKSSDNPHYLINELTYTFPEHCDCPQVFQGLYFEDN</sequence>
<dbReference type="PRINTS" id="PR00759">
    <property type="entry name" value="BASICPTASE"/>
</dbReference>
<dbReference type="Proteomes" id="UP000887013">
    <property type="component" value="Unassembled WGS sequence"/>
</dbReference>
<evidence type="ECO:0000256" key="2">
    <source>
        <dbReference type="ARBA" id="ARBA00022729"/>
    </source>
</evidence>
<dbReference type="InterPro" id="IPR002223">
    <property type="entry name" value="Kunitz_BPTI"/>
</dbReference>
<dbReference type="InterPro" id="IPR020901">
    <property type="entry name" value="Prtase_inh_Kunz-CS"/>
</dbReference>
<dbReference type="PROSITE" id="PS00280">
    <property type="entry name" value="BPTI_KUNITZ_1"/>
    <property type="match status" value="1"/>
</dbReference>
<dbReference type="EMBL" id="BMAW01051341">
    <property type="protein sequence ID" value="GFS79856.1"/>
    <property type="molecule type" value="Genomic_DNA"/>
</dbReference>
<dbReference type="GO" id="GO:0005615">
    <property type="term" value="C:extracellular space"/>
    <property type="evidence" value="ECO:0007669"/>
    <property type="project" value="TreeGrafter"/>
</dbReference>
<dbReference type="Pfam" id="PF00014">
    <property type="entry name" value="Kunitz_BPTI"/>
    <property type="match status" value="1"/>
</dbReference>
<keyword evidence="1" id="KW-0646">Protease inhibitor</keyword>
<reference evidence="6" key="1">
    <citation type="submission" date="2020-08" db="EMBL/GenBank/DDBJ databases">
        <title>Multicomponent nature underlies the extraordinary mechanical properties of spider dragline silk.</title>
        <authorList>
            <person name="Kono N."/>
            <person name="Nakamura H."/>
            <person name="Mori M."/>
            <person name="Yoshida Y."/>
            <person name="Ohtoshi R."/>
            <person name="Malay A.D."/>
            <person name="Moran D.A.P."/>
            <person name="Tomita M."/>
            <person name="Numata K."/>
            <person name="Arakawa K."/>
        </authorList>
    </citation>
    <scope>NUCLEOTIDE SEQUENCE</scope>
</reference>
<accession>A0A8X6T4Z1</accession>
<dbReference type="PANTHER" id="PTHR10083:SF374">
    <property type="entry name" value="BPTI_KUNITZ INHIBITOR DOMAIN-CONTAINING PROTEIN"/>
    <property type="match status" value="1"/>
</dbReference>
<comment type="caution">
    <text evidence="6">The sequence shown here is derived from an EMBL/GenBank/DDBJ whole genome shotgun (WGS) entry which is preliminary data.</text>
</comment>
<dbReference type="GO" id="GO:0004867">
    <property type="term" value="F:serine-type endopeptidase inhibitor activity"/>
    <property type="evidence" value="ECO:0007669"/>
    <property type="project" value="UniProtKB-KW"/>
</dbReference>
<evidence type="ECO:0000256" key="4">
    <source>
        <dbReference type="ARBA" id="ARBA00023157"/>
    </source>
</evidence>
<gene>
    <name evidence="6" type="primary">AVEN_226016_1</name>
    <name evidence="6" type="ORF">NPIL_398141</name>
</gene>
<dbReference type="SUPFAM" id="SSF57362">
    <property type="entry name" value="BPTI-like"/>
    <property type="match status" value="1"/>
</dbReference>
<organism evidence="6 7">
    <name type="scientific">Nephila pilipes</name>
    <name type="common">Giant wood spider</name>
    <name type="synonym">Nephila maculata</name>
    <dbReference type="NCBI Taxonomy" id="299642"/>
    <lineage>
        <taxon>Eukaryota</taxon>
        <taxon>Metazoa</taxon>
        <taxon>Ecdysozoa</taxon>
        <taxon>Arthropoda</taxon>
        <taxon>Chelicerata</taxon>
        <taxon>Arachnida</taxon>
        <taxon>Araneae</taxon>
        <taxon>Araneomorphae</taxon>
        <taxon>Entelegynae</taxon>
        <taxon>Araneoidea</taxon>
        <taxon>Nephilidae</taxon>
        <taxon>Nephila</taxon>
    </lineage>
</organism>
<dbReference type="PROSITE" id="PS50279">
    <property type="entry name" value="BPTI_KUNITZ_2"/>
    <property type="match status" value="1"/>
</dbReference>
<keyword evidence="3" id="KW-0722">Serine protease inhibitor</keyword>
<dbReference type="SMART" id="SM00131">
    <property type="entry name" value="KU"/>
    <property type="match status" value="1"/>
</dbReference>
<evidence type="ECO:0000256" key="3">
    <source>
        <dbReference type="ARBA" id="ARBA00022900"/>
    </source>
</evidence>
<protein>
    <recommendedName>
        <fullName evidence="5">BPTI/Kunitz inhibitor domain-containing protein</fullName>
    </recommendedName>
</protein>
<keyword evidence="7" id="KW-1185">Reference proteome</keyword>
<dbReference type="InterPro" id="IPR050098">
    <property type="entry name" value="TFPI/VKTCI-like"/>
</dbReference>
<evidence type="ECO:0000256" key="1">
    <source>
        <dbReference type="ARBA" id="ARBA00022690"/>
    </source>
</evidence>
<dbReference type="OrthoDB" id="6436269at2759"/>
<keyword evidence="4" id="KW-1015">Disulfide bond</keyword>
<name>A0A8X6T4Z1_NEPPI</name>
<dbReference type="CDD" id="cd00109">
    <property type="entry name" value="Kunitz-type"/>
    <property type="match status" value="1"/>
</dbReference>
<feature type="domain" description="BPTI/Kunitz inhibitor" evidence="5">
    <location>
        <begin position="226"/>
        <end position="279"/>
    </location>
</feature>
<dbReference type="PANTHER" id="PTHR10083">
    <property type="entry name" value="KUNITZ-TYPE PROTEASE INHIBITOR-RELATED"/>
    <property type="match status" value="1"/>
</dbReference>
<evidence type="ECO:0000313" key="6">
    <source>
        <dbReference type="EMBL" id="GFS79856.1"/>
    </source>
</evidence>
<proteinExistence type="predicted"/>
<evidence type="ECO:0000259" key="5">
    <source>
        <dbReference type="PROSITE" id="PS50279"/>
    </source>
</evidence>